<dbReference type="SUPFAM" id="SSF55729">
    <property type="entry name" value="Acyl-CoA N-acyltransferases (Nat)"/>
    <property type="match status" value="1"/>
</dbReference>
<dbReference type="RefSeq" id="WP_135191683.1">
    <property type="nucleotide sequence ID" value="NZ_SPUM01000138.1"/>
</dbReference>
<dbReference type="Proteomes" id="UP000297258">
    <property type="component" value="Unassembled WGS sequence"/>
</dbReference>
<dbReference type="OrthoDB" id="8745705at2"/>
<reference evidence="1 2" key="1">
    <citation type="submission" date="2019-03" db="EMBL/GenBank/DDBJ databases">
        <title>Draft genome of Massilia hortus sp. nov., a novel bacterial species of the Oxalobacteraceae family.</title>
        <authorList>
            <person name="Peta V."/>
            <person name="Raths R."/>
            <person name="Bucking H."/>
        </authorList>
    </citation>
    <scope>NUCLEOTIDE SEQUENCE [LARGE SCALE GENOMIC DNA]</scope>
    <source>
        <strain evidence="1 2">ONC3</strain>
    </source>
</reference>
<keyword evidence="2" id="KW-1185">Reference proteome</keyword>
<proteinExistence type="predicted"/>
<organism evidence="1 2">
    <name type="scientific">Massilia horti</name>
    <dbReference type="NCBI Taxonomy" id="2562153"/>
    <lineage>
        <taxon>Bacteria</taxon>
        <taxon>Pseudomonadati</taxon>
        <taxon>Pseudomonadota</taxon>
        <taxon>Betaproteobacteria</taxon>
        <taxon>Burkholderiales</taxon>
        <taxon>Oxalobacteraceae</taxon>
        <taxon>Telluria group</taxon>
        <taxon>Massilia</taxon>
    </lineage>
</organism>
<accession>A0A4Y9SP05</accession>
<protein>
    <submittedName>
        <fullName evidence="1">Uncharacterized protein</fullName>
    </submittedName>
</protein>
<gene>
    <name evidence="1" type="ORF">E4O92_21350</name>
</gene>
<evidence type="ECO:0000313" key="1">
    <source>
        <dbReference type="EMBL" id="TFW28460.1"/>
    </source>
</evidence>
<comment type="caution">
    <text evidence="1">The sequence shown here is derived from an EMBL/GenBank/DDBJ whole genome shotgun (WGS) entry which is preliminary data.</text>
</comment>
<dbReference type="AlphaFoldDB" id="A0A4Y9SP05"/>
<evidence type="ECO:0000313" key="2">
    <source>
        <dbReference type="Proteomes" id="UP000297258"/>
    </source>
</evidence>
<dbReference type="EMBL" id="SPUM01000138">
    <property type="protein sequence ID" value="TFW28460.1"/>
    <property type="molecule type" value="Genomic_DNA"/>
</dbReference>
<name>A0A4Y9SP05_9BURK</name>
<dbReference type="InterPro" id="IPR016181">
    <property type="entry name" value="Acyl_CoA_acyltransferase"/>
</dbReference>
<sequence>MHMQRPVSKLLRSIRLNRQLFDLPAADLLFRLQLAPQQVNAAFRRYAGPHPKYESLRNKSMGMALIDLSFFDGPATYLETVDETGWAGPPGQQARLRGYTARAIDRDRYHDEIANINQLPDQLRQGRPLDMSWLQPAGDVTSPCAVSFGAFNQYHELVAYCTVGVFGNFASVEELIGYKNRDGVMYLLLTEIICELLAAGTVQYFMYGSFVSASAGKRKFKRRLGFVPYRVRYALD</sequence>